<evidence type="ECO:0000313" key="14">
    <source>
        <dbReference type="Proteomes" id="UP000288716"/>
    </source>
</evidence>
<evidence type="ECO:0000256" key="8">
    <source>
        <dbReference type="ARBA" id="ARBA00023180"/>
    </source>
</evidence>
<comment type="caution">
    <text evidence="13">The sequence shown here is derived from an EMBL/GenBank/DDBJ whole genome shotgun (WGS) entry which is preliminary data.</text>
</comment>
<evidence type="ECO:0000256" key="5">
    <source>
        <dbReference type="ARBA" id="ARBA00023065"/>
    </source>
</evidence>
<evidence type="ECO:0000256" key="3">
    <source>
        <dbReference type="ARBA" id="ARBA00022692"/>
    </source>
</evidence>
<feature type="signal peptide" evidence="11">
    <location>
        <begin position="1"/>
        <end position="21"/>
    </location>
</feature>
<protein>
    <submittedName>
        <fullName evidence="13">Putative glutamate receptor-like isoform X2</fullName>
    </submittedName>
</protein>
<feature type="chain" id="PRO_5019451622" evidence="11">
    <location>
        <begin position="22"/>
        <end position="105"/>
    </location>
</feature>
<evidence type="ECO:0000256" key="2">
    <source>
        <dbReference type="ARBA" id="ARBA00022448"/>
    </source>
</evidence>
<evidence type="ECO:0000256" key="7">
    <source>
        <dbReference type="ARBA" id="ARBA00023170"/>
    </source>
</evidence>
<keyword evidence="4" id="KW-1133">Transmembrane helix</keyword>
<keyword evidence="11" id="KW-0732">Signal</keyword>
<dbReference type="Pfam" id="PF10613">
    <property type="entry name" value="Lig_chan-Glu_bd"/>
    <property type="match status" value="1"/>
</dbReference>
<evidence type="ECO:0000313" key="13">
    <source>
        <dbReference type="EMBL" id="RWS19587.1"/>
    </source>
</evidence>
<evidence type="ECO:0000256" key="4">
    <source>
        <dbReference type="ARBA" id="ARBA00022989"/>
    </source>
</evidence>
<keyword evidence="3" id="KW-0812">Transmembrane</keyword>
<evidence type="ECO:0000256" key="9">
    <source>
        <dbReference type="ARBA" id="ARBA00023286"/>
    </source>
</evidence>
<keyword evidence="8" id="KW-0325">Glycoprotein</keyword>
<name>A0A443RW39_9ACAR</name>
<organism evidence="13 14">
    <name type="scientific">Leptotrombidium deliense</name>
    <dbReference type="NCBI Taxonomy" id="299467"/>
    <lineage>
        <taxon>Eukaryota</taxon>
        <taxon>Metazoa</taxon>
        <taxon>Ecdysozoa</taxon>
        <taxon>Arthropoda</taxon>
        <taxon>Chelicerata</taxon>
        <taxon>Arachnida</taxon>
        <taxon>Acari</taxon>
        <taxon>Acariformes</taxon>
        <taxon>Trombidiformes</taxon>
        <taxon>Prostigmata</taxon>
        <taxon>Anystina</taxon>
        <taxon>Parasitengona</taxon>
        <taxon>Trombiculoidea</taxon>
        <taxon>Trombiculidae</taxon>
        <taxon>Leptotrombidium</taxon>
    </lineage>
</organism>
<keyword evidence="14" id="KW-1185">Reference proteome</keyword>
<dbReference type="Proteomes" id="UP000288716">
    <property type="component" value="Unassembled WGS sequence"/>
</dbReference>
<feature type="non-terminal residue" evidence="13">
    <location>
        <position position="105"/>
    </location>
</feature>
<evidence type="ECO:0000256" key="11">
    <source>
        <dbReference type="SAM" id="SignalP"/>
    </source>
</evidence>
<keyword evidence="10" id="KW-0407">Ion channel</keyword>
<evidence type="ECO:0000256" key="6">
    <source>
        <dbReference type="ARBA" id="ARBA00023136"/>
    </source>
</evidence>
<comment type="subcellular location">
    <subcellularLocation>
        <location evidence="1">Membrane</location>
        <topology evidence="1">Multi-pass membrane protein</topology>
    </subcellularLocation>
</comment>
<dbReference type="InterPro" id="IPR019594">
    <property type="entry name" value="Glu/Gly-bd"/>
</dbReference>
<accession>A0A443RW39</accession>
<dbReference type="EMBL" id="NCKV01024664">
    <property type="protein sequence ID" value="RWS19587.1"/>
    <property type="molecule type" value="Genomic_DNA"/>
</dbReference>
<feature type="domain" description="Ionotropic glutamate receptor L-glutamate and glycine-binding" evidence="12">
    <location>
        <begin position="35"/>
        <end position="104"/>
    </location>
</feature>
<evidence type="ECO:0000256" key="10">
    <source>
        <dbReference type="ARBA" id="ARBA00023303"/>
    </source>
</evidence>
<dbReference type="Gene3D" id="3.40.190.10">
    <property type="entry name" value="Periplasmic binding protein-like II"/>
    <property type="match status" value="1"/>
</dbReference>
<dbReference type="GO" id="GO:0016020">
    <property type="term" value="C:membrane"/>
    <property type="evidence" value="ECO:0007669"/>
    <property type="project" value="UniProtKB-SubCell"/>
</dbReference>
<dbReference type="VEuPathDB" id="VectorBase:LDEU012453"/>
<reference evidence="13 14" key="1">
    <citation type="journal article" date="2018" name="Gigascience">
        <title>Genomes of trombidid mites reveal novel predicted allergens and laterally-transferred genes associated with secondary metabolism.</title>
        <authorList>
            <person name="Dong X."/>
            <person name="Chaisiri K."/>
            <person name="Xia D."/>
            <person name="Armstrong S.D."/>
            <person name="Fang Y."/>
            <person name="Donnelly M.J."/>
            <person name="Kadowaki T."/>
            <person name="McGarry J.W."/>
            <person name="Darby A.C."/>
            <person name="Makepeace B.L."/>
        </authorList>
    </citation>
    <scope>NUCLEOTIDE SEQUENCE [LARGE SCALE GENOMIC DNA]</scope>
    <source>
        <strain evidence="13">UoL-UT</strain>
    </source>
</reference>
<keyword evidence="6" id="KW-0472">Membrane</keyword>
<evidence type="ECO:0000259" key="12">
    <source>
        <dbReference type="SMART" id="SM00918"/>
    </source>
</evidence>
<keyword evidence="7 13" id="KW-0675">Receptor</keyword>
<dbReference type="SUPFAM" id="SSF53850">
    <property type="entry name" value="Periplasmic binding protein-like II"/>
    <property type="match status" value="1"/>
</dbReference>
<dbReference type="OrthoDB" id="6515496at2759"/>
<keyword evidence="5" id="KW-0406">Ion transport</keyword>
<dbReference type="GO" id="GO:0015276">
    <property type="term" value="F:ligand-gated monoatomic ion channel activity"/>
    <property type="evidence" value="ECO:0007669"/>
    <property type="project" value="InterPro"/>
</dbReference>
<proteinExistence type="predicted"/>
<dbReference type="SMART" id="SM00918">
    <property type="entry name" value="Lig_chan-Glu_bd"/>
    <property type="match status" value="1"/>
</dbReference>
<keyword evidence="9" id="KW-1071">Ligand-gated ion channel</keyword>
<keyword evidence="2" id="KW-0813">Transport</keyword>
<sequence>MKYLLVLAALSTCMIVNSCSASAPILRVTTILNEPYIVLRGDHKRITNRSEITGDLLDGYLIDLLRSLSDYVKFDYKIHLVKDSAYGTIQNSKNWNGMIGEVLRN</sequence>
<dbReference type="AlphaFoldDB" id="A0A443RW39"/>
<gene>
    <name evidence="13" type="ORF">B4U80_14403</name>
</gene>
<evidence type="ECO:0000256" key="1">
    <source>
        <dbReference type="ARBA" id="ARBA00004141"/>
    </source>
</evidence>